<dbReference type="AlphaFoldDB" id="A0A6C0ADK4"/>
<dbReference type="SUPFAM" id="SSF48403">
    <property type="entry name" value="Ankyrin repeat"/>
    <property type="match status" value="1"/>
</dbReference>
<dbReference type="EMBL" id="MN740593">
    <property type="protein sequence ID" value="QHS77786.1"/>
    <property type="molecule type" value="Genomic_DNA"/>
</dbReference>
<dbReference type="Gene3D" id="1.25.40.20">
    <property type="entry name" value="Ankyrin repeat-containing domain"/>
    <property type="match status" value="1"/>
</dbReference>
<sequence>MLKIKDLKNEEYEWIKKSDFYMNLDLENEEDEINFSICSKLTNDINIFIETANFLISNYLPEEFYRLFFSSHDILNILDHNEENSFYTYLKDIYLLNTPVELLNYAAKNGRMDILKYMDSGFFIFKCLNTEPPKSIKCQQETTSRLAAGNGHLDCLIYLHEREPISQATCHDGCPSSCVCDACTVSVAAINGHLDCLIYLYENGCIFNISGATRYASEGGHLNCLKYLNKISLEKGKPCPWNPFCCEISARGGHLSCLIFLHENGCSWNCRSTEHASEKGRIECLKYLHKNGCPWNSRCIEYASEKGRIECLKYLHKNGCPWNSRCIEYASEKGNIECLIYLHENGCPWNEMATLKAFNKGQIECFKYLILNGCPCHKDIFSTKEKLLKKIEQVKKETECLEFLMKDI</sequence>
<dbReference type="PANTHER" id="PTHR46586:SF3">
    <property type="entry name" value="ANKYRIN REPEAT-CONTAINING PROTEIN"/>
    <property type="match status" value="1"/>
</dbReference>
<protein>
    <recommendedName>
        <fullName evidence="2">Ankyrin repeat domain-containing protein</fullName>
    </recommendedName>
</protein>
<evidence type="ECO:0008006" key="2">
    <source>
        <dbReference type="Google" id="ProtNLM"/>
    </source>
</evidence>
<accession>A0A6C0ADK4</accession>
<dbReference type="InterPro" id="IPR052050">
    <property type="entry name" value="SecEffector_AnkRepeat"/>
</dbReference>
<proteinExistence type="predicted"/>
<dbReference type="Pfam" id="PF13637">
    <property type="entry name" value="Ank_4"/>
    <property type="match status" value="1"/>
</dbReference>
<dbReference type="InterPro" id="IPR002110">
    <property type="entry name" value="Ankyrin_rpt"/>
</dbReference>
<dbReference type="PANTHER" id="PTHR46586">
    <property type="entry name" value="ANKYRIN REPEAT-CONTAINING PROTEIN"/>
    <property type="match status" value="1"/>
</dbReference>
<reference evidence="1" key="1">
    <citation type="journal article" date="2020" name="Nature">
        <title>Giant virus diversity and host interactions through global metagenomics.</title>
        <authorList>
            <person name="Schulz F."/>
            <person name="Roux S."/>
            <person name="Paez-Espino D."/>
            <person name="Jungbluth S."/>
            <person name="Walsh D.A."/>
            <person name="Denef V.J."/>
            <person name="McMahon K.D."/>
            <person name="Konstantinidis K.T."/>
            <person name="Eloe-Fadrosh E.A."/>
            <person name="Kyrpides N.C."/>
            <person name="Woyke T."/>
        </authorList>
    </citation>
    <scope>NUCLEOTIDE SEQUENCE</scope>
    <source>
        <strain evidence="1">GVMAG-S-1021933-23</strain>
    </source>
</reference>
<evidence type="ECO:0000313" key="1">
    <source>
        <dbReference type="EMBL" id="QHS77786.1"/>
    </source>
</evidence>
<name>A0A6C0ADK4_9ZZZZ</name>
<organism evidence="1">
    <name type="scientific">viral metagenome</name>
    <dbReference type="NCBI Taxonomy" id="1070528"/>
    <lineage>
        <taxon>unclassified sequences</taxon>
        <taxon>metagenomes</taxon>
        <taxon>organismal metagenomes</taxon>
    </lineage>
</organism>
<dbReference type="InterPro" id="IPR036770">
    <property type="entry name" value="Ankyrin_rpt-contain_sf"/>
</dbReference>